<dbReference type="Gene3D" id="2.60.40.10">
    <property type="entry name" value="Immunoglobulins"/>
    <property type="match status" value="2"/>
</dbReference>
<dbReference type="Gene3D" id="2.60.120.260">
    <property type="entry name" value="Galactose-binding domain-like"/>
    <property type="match status" value="1"/>
</dbReference>
<dbReference type="InterPro" id="IPR006101">
    <property type="entry name" value="Glyco_hydro_2"/>
</dbReference>
<evidence type="ECO:0000259" key="6">
    <source>
        <dbReference type="Pfam" id="PF02837"/>
    </source>
</evidence>
<dbReference type="InterPro" id="IPR051913">
    <property type="entry name" value="GH2_Domain-Containing"/>
</dbReference>
<dbReference type="PRINTS" id="PR00132">
    <property type="entry name" value="GLHYDRLASE2"/>
</dbReference>
<dbReference type="Pfam" id="PF00703">
    <property type="entry name" value="Glyco_hydro_2"/>
    <property type="match status" value="1"/>
</dbReference>
<keyword evidence="2 8" id="KW-0378">Hydrolase</keyword>
<accession>A0A9D1T482</accession>
<dbReference type="Gene3D" id="3.20.20.80">
    <property type="entry name" value="Glycosidases"/>
    <property type="match status" value="1"/>
</dbReference>
<evidence type="ECO:0000313" key="9">
    <source>
        <dbReference type="Proteomes" id="UP000823960"/>
    </source>
</evidence>
<evidence type="ECO:0000259" key="5">
    <source>
        <dbReference type="Pfam" id="PF02836"/>
    </source>
</evidence>
<comment type="caution">
    <text evidence="8">The sequence shown here is derived from an EMBL/GenBank/DDBJ whole genome shotgun (WGS) entry which is preliminary data.</text>
</comment>
<gene>
    <name evidence="8" type="ORF">IAD28_06105</name>
</gene>
<protein>
    <submittedName>
        <fullName evidence="8">Glycoside hydrolase family 2 protein</fullName>
    </submittedName>
</protein>
<sequence>MDNAKGRLSIDFNDGWRFKRLTRESGLDRLDILGPDFDFSCWETISLPHTWNDQDGCSGPDGIKEGGEHYYRGAGGYEKSFFLPPGLMGKRIFLELGGANTVAWVFVNGSPAGVHEGGYSMFRLDITSLLRFDGINRIIIRVSNAPTDYIPPITNQGDFTKMGGIYRKVRLIAVEPVHIELLDLGGPGAYITPCNISKRSADIRLAIGIRNDGEADCRTAVCVEIFGREGGKTPLLSKKVYSELHGHGCEKVELTLRLADPIFWDGVKNPYLYTARVSLSDCGGTPLDAISESFGVRSFYVDPEKGFFLNGVRTDLHGVNYHQDSFESGWAMTDSQRERDYGIMRELGCTTVRLAHYQHDSYEYTLCDRLGLAVWTEIGIVNTVSPDNDTLAVSEAFVKNAEQQLKELIRQCYNHPSVFFIGISNELYQMSDEIFGIYSRLCELARAEDPTRLIVCADNQAHGDFNRLPTDLVGYNKYFGWYIDSGEDALGVWLDKRRSAQSRAVAISEYGGGGAISQHMDNIVWERDIDPWGKRHYECYQASMHENILKQLNSREYLWGKYVWCLFDFASDGRVEGDTVGQNDKGLATRERVPKDAFYLYQSVWSDKPMLRLTQKRFSVRKTPVPVVKAYSNLDEVKLFVDGAFVGVGKRDNTVFTWENVSIKTGTPSKIRVSAMTRDGILLEDAALWEAEE</sequence>
<feature type="domain" description="DUF4982" evidence="7">
    <location>
        <begin position="628"/>
        <end position="680"/>
    </location>
</feature>
<dbReference type="InterPro" id="IPR036156">
    <property type="entry name" value="Beta-gal/glucu_dom_sf"/>
</dbReference>
<proteinExistence type="inferred from homology"/>
<feature type="domain" description="Glycosyl hydrolases family 2 sugar binding" evidence="6">
    <location>
        <begin position="38"/>
        <end position="172"/>
    </location>
</feature>
<reference evidence="8" key="2">
    <citation type="journal article" date="2021" name="PeerJ">
        <title>Extensive microbial diversity within the chicken gut microbiome revealed by metagenomics and culture.</title>
        <authorList>
            <person name="Gilroy R."/>
            <person name="Ravi A."/>
            <person name="Getino M."/>
            <person name="Pursley I."/>
            <person name="Horton D.L."/>
            <person name="Alikhan N.F."/>
            <person name="Baker D."/>
            <person name="Gharbi K."/>
            <person name="Hall N."/>
            <person name="Watson M."/>
            <person name="Adriaenssens E.M."/>
            <person name="Foster-Nyarko E."/>
            <person name="Jarju S."/>
            <person name="Secka A."/>
            <person name="Antonio M."/>
            <person name="Oren A."/>
            <person name="Chaudhuri R.R."/>
            <person name="La Ragione R."/>
            <person name="Hildebrand F."/>
            <person name="Pallen M.J."/>
        </authorList>
    </citation>
    <scope>NUCLEOTIDE SEQUENCE</scope>
    <source>
        <strain evidence="8">1370</strain>
    </source>
</reference>
<dbReference type="InterPro" id="IPR013783">
    <property type="entry name" value="Ig-like_fold"/>
</dbReference>
<dbReference type="InterPro" id="IPR006103">
    <property type="entry name" value="Glyco_hydro_2_cat"/>
</dbReference>
<dbReference type="InterPro" id="IPR006104">
    <property type="entry name" value="Glyco_hydro_2_N"/>
</dbReference>
<dbReference type="InterPro" id="IPR032311">
    <property type="entry name" value="DUF4982"/>
</dbReference>
<evidence type="ECO:0000256" key="1">
    <source>
        <dbReference type="ARBA" id="ARBA00007401"/>
    </source>
</evidence>
<dbReference type="Pfam" id="PF16355">
    <property type="entry name" value="DUF4982"/>
    <property type="match status" value="1"/>
</dbReference>
<evidence type="ECO:0000259" key="4">
    <source>
        <dbReference type="Pfam" id="PF00703"/>
    </source>
</evidence>
<dbReference type="EMBL" id="DVOL01000088">
    <property type="protein sequence ID" value="HIV11245.1"/>
    <property type="molecule type" value="Genomic_DNA"/>
</dbReference>
<dbReference type="PANTHER" id="PTHR42732">
    <property type="entry name" value="BETA-GALACTOSIDASE"/>
    <property type="match status" value="1"/>
</dbReference>
<evidence type="ECO:0000256" key="3">
    <source>
        <dbReference type="ARBA" id="ARBA00023295"/>
    </source>
</evidence>
<organism evidence="8 9">
    <name type="scientific">Candidatus Faeciplasma avium</name>
    <dbReference type="NCBI Taxonomy" id="2840798"/>
    <lineage>
        <taxon>Bacteria</taxon>
        <taxon>Bacillati</taxon>
        <taxon>Bacillota</taxon>
        <taxon>Clostridia</taxon>
        <taxon>Eubacteriales</taxon>
        <taxon>Oscillospiraceae</taxon>
        <taxon>Oscillospiraceae incertae sedis</taxon>
        <taxon>Candidatus Faeciplasma</taxon>
    </lineage>
</organism>
<feature type="domain" description="Glycoside hydrolase family 2 catalytic" evidence="5">
    <location>
        <begin position="305"/>
        <end position="606"/>
    </location>
</feature>
<dbReference type="GO" id="GO:0005975">
    <property type="term" value="P:carbohydrate metabolic process"/>
    <property type="evidence" value="ECO:0007669"/>
    <property type="project" value="InterPro"/>
</dbReference>
<dbReference type="GO" id="GO:0004553">
    <property type="term" value="F:hydrolase activity, hydrolyzing O-glycosyl compounds"/>
    <property type="evidence" value="ECO:0007669"/>
    <property type="project" value="InterPro"/>
</dbReference>
<keyword evidence="3" id="KW-0326">Glycosidase</keyword>
<dbReference type="PANTHER" id="PTHR42732:SF1">
    <property type="entry name" value="BETA-MANNOSIDASE"/>
    <property type="match status" value="1"/>
</dbReference>
<dbReference type="SUPFAM" id="SSF51445">
    <property type="entry name" value="(Trans)glycosidases"/>
    <property type="match status" value="1"/>
</dbReference>
<dbReference type="InterPro" id="IPR008979">
    <property type="entry name" value="Galactose-bd-like_sf"/>
</dbReference>
<dbReference type="InterPro" id="IPR017853">
    <property type="entry name" value="GH"/>
</dbReference>
<reference evidence="8" key="1">
    <citation type="submission" date="2020-10" db="EMBL/GenBank/DDBJ databases">
        <authorList>
            <person name="Gilroy R."/>
        </authorList>
    </citation>
    <scope>NUCLEOTIDE SEQUENCE</scope>
    <source>
        <strain evidence="8">1370</strain>
    </source>
</reference>
<evidence type="ECO:0000256" key="2">
    <source>
        <dbReference type="ARBA" id="ARBA00022801"/>
    </source>
</evidence>
<dbReference type="SUPFAM" id="SSF49303">
    <property type="entry name" value="beta-Galactosidase/glucuronidase domain"/>
    <property type="match status" value="1"/>
</dbReference>
<dbReference type="AlphaFoldDB" id="A0A9D1T482"/>
<evidence type="ECO:0000313" key="8">
    <source>
        <dbReference type="EMBL" id="HIV11245.1"/>
    </source>
</evidence>
<dbReference type="Pfam" id="PF02836">
    <property type="entry name" value="Glyco_hydro_2_C"/>
    <property type="match status" value="1"/>
</dbReference>
<evidence type="ECO:0000259" key="7">
    <source>
        <dbReference type="Pfam" id="PF16355"/>
    </source>
</evidence>
<name>A0A9D1T482_9FIRM</name>
<dbReference type="InterPro" id="IPR006102">
    <property type="entry name" value="Ig-like_GH2"/>
</dbReference>
<feature type="domain" description="Glycoside hydrolase family 2 immunoglobulin-like beta-sandwich" evidence="4">
    <location>
        <begin position="197"/>
        <end position="297"/>
    </location>
</feature>
<dbReference type="Pfam" id="PF02837">
    <property type="entry name" value="Glyco_hydro_2_N"/>
    <property type="match status" value="1"/>
</dbReference>
<dbReference type="Proteomes" id="UP000823960">
    <property type="component" value="Unassembled WGS sequence"/>
</dbReference>
<comment type="similarity">
    <text evidence="1">Belongs to the glycosyl hydrolase 2 family.</text>
</comment>
<dbReference type="SUPFAM" id="SSF49785">
    <property type="entry name" value="Galactose-binding domain-like"/>
    <property type="match status" value="1"/>
</dbReference>